<dbReference type="Pfam" id="PF00307">
    <property type="entry name" value="CH"/>
    <property type="match status" value="2"/>
</dbReference>
<evidence type="ECO:0000256" key="1">
    <source>
        <dbReference type="ARBA" id="ARBA00022737"/>
    </source>
</evidence>
<proteinExistence type="predicted"/>
<dbReference type="SMART" id="SM00033">
    <property type="entry name" value="CH"/>
    <property type="match status" value="2"/>
</dbReference>
<evidence type="ECO:0000259" key="4">
    <source>
        <dbReference type="SMART" id="SM00033"/>
    </source>
</evidence>
<dbReference type="Gene3D" id="1.10.418.10">
    <property type="entry name" value="Calponin-like domain"/>
    <property type="match status" value="2"/>
</dbReference>
<organism evidence="6 7">
    <name type="scientific">Mya arenaria</name>
    <name type="common">Soft-shell clam</name>
    <dbReference type="NCBI Taxonomy" id="6604"/>
    <lineage>
        <taxon>Eukaryota</taxon>
        <taxon>Metazoa</taxon>
        <taxon>Spiralia</taxon>
        <taxon>Lophotrochozoa</taxon>
        <taxon>Mollusca</taxon>
        <taxon>Bivalvia</taxon>
        <taxon>Autobranchia</taxon>
        <taxon>Heteroconchia</taxon>
        <taxon>Euheterodonta</taxon>
        <taxon>Imparidentia</taxon>
        <taxon>Neoheterodontei</taxon>
        <taxon>Myida</taxon>
        <taxon>Myoidea</taxon>
        <taxon>Myidae</taxon>
        <taxon>Mya</taxon>
    </lineage>
</organism>
<feature type="domain" description="EF-hand" evidence="5">
    <location>
        <begin position="16"/>
        <end position="44"/>
    </location>
</feature>
<evidence type="ECO:0000256" key="3">
    <source>
        <dbReference type="ARBA" id="ARBA00023203"/>
    </source>
</evidence>
<feature type="domain" description="Calponin-homology (CH)" evidence="4">
    <location>
        <begin position="237"/>
        <end position="325"/>
    </location>
</feature>
<feature type="domain" description="EF-hand" evidence="5">
    <location>
        <begin position="52"/>
        <end position="80"/>
    </location>
</feature>
<dbReference type="CDD" id="cd00051">
    <property type="entry name" value="EFh"/>
    <property type="match status" value="1"/>
</dbReference>
<keyword evidence="7" id="KW-1185">Reference proteome</keyword>
<sequence>MAGRASVFLEQDQIDELREQFDSLDADGNGTIELEEIGRALELAGLKIPQYKVRKIIDDFDKNKDGKIDMNEFRTLYSKLKKETDVSHIFKKSVSSRTDVQQHTGSSDGITHSVKDSERYAFADWINRNLSSDPDCEALLPIDPDSDDLYTKTKDGILLCKLINQSVPDTIDERTINKKKPNVYQRTENHNLALNSARSIGCNVIGLLSEINLASYPGLVLLLEEGETIDDLMKLSPEEILIRWVNYHLRNSPETNKQIANFSGDIKDSEAYVFLLKQISPREAGVDSTPMMEPDGEMRAEAMLKEADKIKCRAFITSKDVPTVTG</sequence>
<keyword evidence="2" id="KW-0106">Calcium</keyword>
<dbReference type="SMART" id="SM00054">
    <property type="entry name" value="EFh"/>
    <property type="match status" value="2"/>
</dbReference>
<evidence type="ECO:0000256" key="2">
    <source>
        <dbReference type="ARBA" id="ARBA00022837"/>
    </source>
</evidence>
<accession>A0ABY7E060</accession>
<dbReference type="InterPro" id="IPR018247">
    <property type="entry name" value="EF_Hand_1_Ca_BS"/>
</dbReference>
<dbReference type="PANTHER" id="PTHR19961">
    <property type="entry name" value="FIMBRIN/PLASTIN"/>
    <property type="match status" value="1"/>
</dbReference>
<dbReference type="Pfam" id="PF13499">
    <property type="entry name" value="EF-hand_7"/>
    <property type="match status" value="1"/>
</dbReference>
<keyword evidence="3" id="KW-0009">Actin-binding</keyword>
<dbReference type="InterPro" id="IPR001715">
    <property type="entry name" value="CH_dom"/>
</dbReference>
<dbReference type="EMBL" id="CP111015">
    <property type="protein sequence ID" value="WAR02402.1"/>
    <property type="molecule type" value="Genomic_DNA"/>
</dbReference>
<dbReference type="Gene3D" id="1.10.238.10">
    <property type="entry name" value="EF-hand"/>
    <property type="match status" value="1"/>
</dbReference>
<evidence type="ECO:0000313" key="7">
    <source>
        <dbReference type="Proteomes" id="UP001164746"/>
    </source>
</evidence>
<dbReference type="PANTHER" id="PTHR19961:SF18">
    <property type="entry name" value="FI19014P1"/>
    <property type="match status" value="1"/>
</dbReference>
<gene>
    <name evidence="6" type="ORF">MAR_008960</name>
</gene>
<dbReference type="InterPro" id="IPR011992">
    <property type="entry name" value="EF-hand-dom_pair"/>
</dbReference>
<evidence type="ECO:0000259" key="5">
    <source>
        <dbReference type="SMART" id="SM00054"/>
    </source>
</evidence>
<protein>
    <submittedName>
        <fullName evidence="6">PLSL-like protein</fullName>
    </submittedName>
</protein>
<dbReference type="Proteomes" id="UP001164746">
    <property type="component" value="Chromosome 4"/>
</dbReference>
<name>A0ABY7E060_MYAAR</name>
<dbReference type="PROSITE" id="PS00018">
    <property type="entry name" value="EF_HAND_1"/>
    <property type="match status" value="2"/>
</dbReference>
<dbReference type="InterPro" id="IPR002048">
    <property type="entry name" value="EF_hand_dom"/>
</dbReference>
<dbReference type="InterPro" id="IPR039959">
    <property type="entry name" value="Fimbrin/Plastin"/>
</dbReference>
<dbReference type="SUPFAM" id="SSF47473">
    <property type="entry name" value="EF-hand"/>
    <property type="match status" value="1"/>
</dbReference>
<reference evidence="6" key="1">
    <citation type="submission" date="2022-11" db="EMBL/GenBank/DDBJ databases">
        <title>Centuries of genome instability and evolution in soft-shell clam transmissible cancer (bioRxiv).</title>
        <authorList>
            <person name="Hart S.F.M."/>
            <person name="Yonemitsu M.A."/>
            <person name="Giersch R.M."/>
            <person name="Beal B.F."/>
            <person name="Arriagada G."/>
            <person name="Davis B.W."/>
            <person name="Ostrander E.A."/>
            <person name="Goff S.P."/>
            <person name="Metzger M.J."/>
        </authorList>
    </citation>
    <scope>NUCLEOTIDE SEQUENCE</scope>
    <source>
        <strain evidence="6">MELC-2E11</strain>
        <tissue evidence="6">Siphon/mantle</tissue>
    </source>
</reference>
<dbReference type="InterPro" id="IPR036872">
    <property type="entry name" value="CH_dom_sf"/>
</dbReference>
<feature type="domain" description="Calponin-homology (CH)" evidence="4">
    <location>
        <begin position="118"/>
        <end position="226"/>
    </location>
</feature>
<dbReference type="SUPFAM" id="SSF47576">
    <property type="entry name" value="Calponin-homology domain, CH-domain"/>
    <property type="match status" value="1"/>
</dbReference>
<keyword evidence="1" id="KW-0677">Repeat</keyword>
<evidence type="ECO:0000313" key="6">
    <source>
        <dbReference type="EMBL" id="WAR02402.1"/>
    </source>
</evidence>